<name>A0A022RZ80_ERYGU</name>
<dbReference type="eggNOG" id="ENOG502S3KE">
    <property type="taxonomic scope" value="Eukaryota"/>
</dbReference>
<dbReference type="InterPro" id="IPR039291">
    <property type="entry name" value="At5g17165-like"/>
</dbReference>
<gene>
    <name evidence="2" type="ORF">MIMGU_mgv1a016498mg</name>
</gene>
<keyword evidence="3" id="KW-1185">Reference proteome</keyword>
<feature type="compositionally biased region" description="Basic and acidic residues" evidence="1">
    <location>
        <begin position="108"/>
        <end position="119"/>
    </location>
</feature>
<organism evidence="2 3">
    <name type="scientific">Erythranthe guttata</name>
    <name type="common">Yellow monkey flower</name>
    <name type="synonym">Mimulus guttatus</name>
    <dbReference type="NCBI Taxonomy" id="4155"/>
    <lineage>
        <taxon>Eukaryota</taxon>
        <taxon>Viridiplantae</taxon>
        <taxon>Streptophyta</taxon>
        <taxon>Embryophyta</taxon>
        <taxon>Tracheophyta</taxon>
        <taxon>Spermatophyta</taxon>
        <taxon>Magnoliopsida</taxon>
        <taxon>eudicotyledons</taxon>
        <taxon>Gunneridae</taxon>
        <taxon>Pentapetalae</taxon>
        <taxon>asterids</taxon>
        <taxon>lamiids</taxon>
        <taxon>Lamiales</taxon>
        <taxon>Phrymaceae</taxon>
        <taxon>Erythranthe</taxon>
    </lineage>
</organism>
<dbReference type="PANTHER" id="PTHR35122:SF2">
    <property type="entry name" value="OS04G0598000 PROTEIN"/>
    <property type="match status" value="1"/>
</dbReference>
<dbReference type="PhylomeDB" id="A0A022RZ80"/>
<evidence type="ECO:0000313" key="2">
    <source>
        <dbReference type="EMBL" id="EYU45364.1"/>
    </source>
</evidence>
<accession>A0A022RZ80</accession>
<evidence type="ECO:0000256" key="1">
    <source>
        <dbReference type="SAM" id="MobiDB-lite"/>
    </source>
</evidence>
<reference evidence="2 3" key="1">
    <citation type="journal article" date="2013" name="Proc. Natl. Acad. Sci. U.S.A.">
        <title>Fine-scale variation in meiotic recombination in Mimulus inferred from population shotgun sequencing.</title>
        <authorList>
            <person name="Hellsten U."/>
            <person name="Wright K.M."/>
            <person name="Jenkins J."/>
            <person name="Shu S."/>
            <person name="Yuan Y."/>
            <person name="Wessler S.R."/>
            <person name="Schmutz J."/>
            <person name="Willis J.H."/>
            <person name="Rokhsar D.S."/>
        </authorList>
    </citation>
    <scope>NUCLEOTIDE SEQUENCE [LARGE SCALE GENOMIC DNA]</scope>
    <source>
        <strain evidence="3">cv. DUN x IM62</strain>
    </source>
</reference>
<dbReference type="OrthoDB" id="606645at2759"/>
<protein>
    <submittedName>
        <fullName evidence="2">Uncharacterized protein</fullName>
    </submittedName>
</protein>
<dbReference type="Pfam" id="PF22272">
    <property type="entry name" value="LEA_3b"/>
    <property type="match status" value="1"/>
</dbReference>
<dbReference type="STRING" id="4155.A0A022RZ80"/>
<dbReference type="AlphaFoldDB" id="A0A022RZ80"/>
<dbReference type="EMBL" id="KI630190">
    <property type="protein sequence ID" value="EYU45364.1"/>
    <property type="molecule type" value="Genomic_DNA"/>
</dbReference>
<proteinExistence type="predicted"/>
<dbReference type="KEGG" id="egt:105963960"/>
<dbReference type="Proteomes" id="UP000030748">
    <property type="component" value="Unassembled WGS sequence"/>
</dbReference>
<sequence length="119" mass="13080">MAANLQVRGVASFGKRLVGQIRSRDSLPIIPPLSLTLRGVHSSAYDKNQEDHVQANMVPDHVMPPQPEVYWAPHPKTGVFGPTTGSSDEHEASASEDSVLEQKTFFRPLEDLDKPPVQP</sequence>
<feature type="region of interest" description="Disordered" evidence="1">
    <location>
        <begin position="72"/>
        <end position="119"/>
    </location>
</feature>
<dbReference type="PANTHER" id="PTHR35122">
    <property type="entry name" value="OSJNBA0093F12.14 PROTEIN"/>
    <property type="match status" value="1"/>
</dbReference>
<evidence type="ECO:0000313" key="3">
    <source>
        <dbReference type="Proteomes" id="UP000030748"/>
    </source>
</evidence>
<dbReference type="OMA" id="AICMAAN"/>